<proteinExistence type="predicted"/>
<sequence length="284" mass="31317">MGLIIFLLALAILTTVSITLLFYMCWFYDRRSFPEQAQLPGEQPLRLLPTVVGIIKEAASLTVLVFSYPLRLIHDASPVRSRHHGETPVILVHGYGGNSANFLFMQWRLKWRGWGNVYSVSYTPPHINARKLAQQVNDHVERILASTGAQKAHIVCHSMGGPLTRYALKNLGLAGKIDRVITLGSPHYGSRIAGLFPAQGSAAQMRYQSPFVQELAEGGSCPGGARFFSIYSNLDNYVLPVSTAVLDGAEANINVPYLGHCALLYSNRVLDQVERCLLSPKPEV</sequence>
<keyword evidence="1" id="KW-1133">Transmembrane helix</keyword>
<keyword evidence="3" id="KW-1185">Reference proteome</keyword>
<dbReference type="Gene3D" id="3.40.50.1820">
    <property type="entry name" value="alpha/beta hydrolase"/>
    <property type="match status" value="1"/>
</dbReference>
<dbReference type="InterPro" id="IPR002918">
    <property type="entry name" value="Lipase_EstA/Esterase_EstB"/>
</dbReference>
<dbReference type="PANTHER" id="PTHR37946">
    <property type="entry name" value="SLL1969 PROTEIN"/>
    <property type="match status" value="1"/>
</dbReference>
<reference evidence="2 3" key="1">
    <citation type="submission" date="2012-09" db="EMBL/GenBank/DDBJ databases">
        <title>Genome Sequence of alkane-degrading Bacterium Alcanivorax jadensis T9.</title>
        <authorList>
            <person name="Lai Q."/>
            <person name="Shao Z."/>
        </authorList>
    </citation>
    <scope>NUCLEOTIDE SEQUENCE [LARGE SCALE GENOMIC DNA]</scope>
    <source>
        <strain evidence="2 3">T9</strain>
    </source>
</reference>
<dbReference type="Proteomes" id="UP000029443">
    <property type="component" value="Unassembled WGS sequence"/>
</dbReference>
<comment type="caution">
    <text evidence="2">The sequence shown here is derived from an EMBL/GenBank/DDBJ whole genome shotgun (WGS) entry which is preliminary data.</text>
</comment>
<organism evidence="2 3">
    <name type="scientific">Alcanivorax jadensis T9</name>
    <dbReference type="NCBI Taxonomy" id="1177181"/>
    <lineage>
        <taxon>Bacteria</taxon>
        <taxon>Pseudomonadati</taxon>
        <taxon>Pseudomonadota</taxon>
        <taxon>Gammaproteobacteria</taxon>
        <taxon>Oceanospirillales</taxon>
        <taxon>Alcanivoracaceae</taxon>
        <taxon>Alcanivorax</taxon>
    </lineage>
</organism>
<protein>
    <recommendedName>
        <fullName evidence="4">Lipase</fullName>
    </recommendedName>
</protein>
<dbReference type="RefSeq" id="WP_035249767.1">
    <property type="nucleotide sequence ID" value="NZ_ARXU01000014.1"/>
</dbReference>
<dbReference type="EMBL" id="ARXU01000014">
    <property type="protein sequence ID" value="KGD60089.1"/>
    <property type="molecule type" value="Genomic_DNA"/>
</dbReference>
<feature type="transmembrane region" description="Helical" evidence="1">
    <location>
        <begin position="6"/>
        <end position="26"/>
    </location>
</feature>
<dbReference type="Pfam" id="PF01674">
    <property type="entry name" value="Lipase_2"/>
    <property type="match status" value="1"/>
</dbReference>
<gene>
    <name evidence="2" type="ORF">T9A_02847</name>
</gene>
<accession>A0ABR4W9K3</accession>
<dbReference type="InterPro" id="IPR029058">
    <property type="entry name" value="AB_hydrolase_fold"/>
</dbReference>
<evidence type="ECO:0000313" key="3">
    <source>
        <dbReference type="Proteomes" id="UP000029443"/>
    </source>
</evidence>
<dbReference type="SUPFAM" id="SSF53474">
    <property type="entry name" value="alpha/beta-Hydrolases"/>
    <property type="match status" value="1"/>
</dbReference>
<evidence type="ECO:0000313" key="2">
    <source>
        <dbReference type="EMBL" id="KGD60089.1"/>
    </source>
</evidence>
<name>A0ABR4W9K3_9GAMM</name>
<keyword evidence="1" id="KW-0812">Transmembrane</keyword>
<evidence type="ECO:0000256" key="1">
    <source>
        <dbReference type="SAM" id="Phobius"/>
    </source>
</evidence>
<evidence type="ECO:0008006" key="4">
    <source>
        <dbReference type="Google" id="ProtNLM"/>
    </source>
</evidence>
<keyword evidence="1" id="KW-0472">Membrane</keyword>
<dbReference type="PANTHER" id="PTHR37946:SF1">
    <property type="entry name" value="SLL1969 PROTEIN"/>
    <property type="match status" value="1"/>
</dbReference>